<organism evidence="1 2">
    <name type="scientific">Aeromonas phage PS1</name>
    <dbReference type="NCBI Taxonomy" id="2591406"/>
    <lineage>
        <taxon>Viruses</taxon>
        <taxon>Duplodnaviria</taxon>
        <taxon>Heunggongvirae</taxon>
        <taxon>Uroviricota</taxon>
        <taxon>Caudoviricetes</taxon>
        <taxon>Chimalliviridae</taxon>
        <taxon>Ferozepurvirus</taxon>
        <taxon>Ferozepurvirus PS1</taxon>
    </lineage>
</organism>
<evidence type="ECO:0000313" key="2">
    <source>
        <dbReference type="Proteomes" id="UP000317703"/>
    </source>
</evidence>
<gene>
    <name evidence="1" type="ORF">PS1_0195</name>
</gene>
<reference evidence="1" key="1">
    <citation type="submission" date="2019-06" db="EMBL/GenBank/DDBJ databases">
        <title>Complete genome sequence of Aeromonas hydrophila bacteriophage PS1.</title>
        <authorList>
            <person name="Rai S."/>
            <person name="Tyagi A."/>
            <person name="Kumar N."/>
            <person name="Singh N."/>
        </authorList>
    </citation>
    <scope>NUCLEOTIDE SEQUENCE [LARGE SCALE GENOMIC DNA]</scope>
</reference>
<evidence type="ECO:0000313" key="1">
    <source>
        <dbReference type="EMBL" id="QDJ96706.1"/>
    </source>
</evidence>
<accession>A0A514TUK7</accession>
<proteinExistence type="predicted"/>
<sequence>MSKLVLAFDIDDTLAVTGGYINKKIKEFFKQNGMKEELEYVLANEENVSTMLYPAWIKKHVDKEIIGPGFYMLEAAKTALCSAFSIGTLEALLEHHGDDIIVSVCSHRGFHPYGEIYTRQWLDENKLLHLFEDIHMLDSSVQPDKVSFLKETYPDHEILLIDDNPMSKHLGEVIPHHEEIIIYDEEHKLDAYVNQTRYQSPKQLSRLIMDRLERLL</sequence>
<name>A0A514TUK7_9CAUD</name>
<dbReference type="EMBL" id="MN032614">
    <property type="protein sequence ID" value="QDJ96706.1"/>
    <property type="molecule type" value="Genomic_DNA"/>
</dbReference>
<dbReference type="InterPro" id="IPR036412">
    <property type="entry name" value="HAD-like_sf"/>
</dbReference>
<keyword evidence="2" id="KW-1185">Reference proteome</keyword>
<dbReference type="SUPFAM" id="SSF56784">
    <property type="entry name" value="HAD-like"/>
    <property type="match status" value="1"/>
</dbReference>
<protein>
    <submittedName>
        <fullName evidence="1">Uncharacterized protein</fullName>
    </submittedName>
</protein>
<dbReference type="Proteomes" id="UP000317703">
    <property type="component" value="Segment"/>
</dbReference>